<keyword evidence="3" id="KW-1185">Reference proteome</keyword>
<dbReference type="RefSeq" id="WP_206593446.1">
    <property type="nucleotide sequence ID" value="NZ_JAFKCS010000005.1"/>
</dbReference>
<feature type="signal peptide" evidence="1">
    <location>
        <begin position="1"/>
        <end position="23"/>
    </location>
</feature>
<protein>
    <recommendedName>
        <fullName evidence="4">Secreted protein</fullName>
    </recommendedName>
</protein>
<evidence type="ECO:0000313" key="2">
    <source>
        <dbReference type="EMBL" id="MBN7819628.1"/>
    </source>
</evidence>
<comment type="caution">
    <text evidence="2">The sequence shown here is derived from an EMBL/GenBank/DDBJ whole genome shotgun (WGS) entry which is preliminary data.</text>
</comment>
<proteinExistence type="predicted"/>
<reference evidence="2 3" key="1">
    <citation type="submission" date="2021-03" db="EMBL/GenBank/DDBJ databases">
        <title>novel species isolated from a fishpond in China.</title>
        <authorList>
            <person name="Lu H."/>
            <person name="Cai Z."/>
        </authorList>
    </citation>
    <scope>NUCLEOTIDE SEQUENCE [LARGE SCALE GENOMIC DNA]</scope>
    <source>
        <strain evidence="2 3">Y57</strain>
    </source>
</reference>
<dbReference type="EMBL" id="JAFKCS010000005">
    <property type="protein sequence ID" value="MBN7819628.1"/>
    <property type="molecule type" value="Genomic_DNA"/>
</dbReference>
<gene>
    <name evidence="2" type="ORF">J0A65_07110</name>
</gene>
<dbReference type="Proteomes" id="UP000663992">
    <property type="component" value="Unassembled WGS sequence"/>
</dbReference>
<keyword evidence="1" id="KW-0732">Signal</keyword>
<sequence>MTSKIRTMYSAAVGIALSLTVVAMVPAAQENSQQYSYCNCDTGVELDSSLPLSHPQNRCATGSKQGVSWLSWLKGGNQSVQFHFLDLLELLSRQVEPTSEQRTSS</sequence>
<evidence type="ECO:0000256" key="1">
    <source>
        <dbReference type="SAM" id="SignalP"/>
    </source>
</evidence>
<organism evidence="2 3">
    <name type="scientific">Bowmanella yangjiangensis</name>
    <dbReference type="NCBI Taxonomy" id="2811230"/>
    <lineage>
        <taxon>Bacteria</taxon>
        <taxon>Pseudomonadati</taxon>
        <taxon>Pseudomonadota</taxon>
        <taxon>Gammaproteobacteria</taxon>
        <taxon>Alteromonadales</taxon>
        <taxon>Alteromonadaceae</taxon>
        <taxon>Bowmanella</taxon>
    </lineage>
</organism>
<accession>A0ABS3CRA3</accession>
<feature type="chain" id="PRO_5047132498" description="Secreted protein" evidence="1">
    <location>
        <begin position="24"/>
        <end position="105"/>
    </location>
</feature>
<evidence type="ECO:0008006" key="4">
    <source>
        <dbReference type="Google" id="ProtNLM"/>
    </source>
</evidence>
<name>A0ABS3CRA3_9ALTE</name>
<evidence type="ECO:0000313" key="3">
    <source>
        <dbReference type="Proteomes" id="UP000663992"/>
    </source>
</evidence>